<organism evidence="2 3">
    <name type="scientific">Ficus carica</name>
    <name type="common">Common fig</name>
    <dbReference type="NCBI Taxonomy" id="3494"/>
    <lineage>
        <taxon>Eukaryota</taxon>
        <taxon>Viridiplantae</taxon>
        <taxon>Streptophyta</taxon>
        <taxon>Embryophyta</taxon>
        <taxon>Tracheophyta</taxon>
        <taxon>Spermatophyta</taxon>
        <taxon>Magnoliopsida</taxon>
        <taxon>eudicotyledons</taxon>
        <taxon>Gunneridae</taxon>
        <taxon>Pentapetalae</taxon>
        <taxon>rosids</taxon>
        <taxon>fabids</taxon>
        <taxon>Rosales</taxon>
        <taxon>Moraceae</taxon>
        <taxon>Ficeae</taxon>
        <taxon>Ficus</taxon>
    </lineage>
</organism>
<evidence type="ECO:0000313" key="2">
    <source>
        <dbReference type="EMBL" id="GMN63811.1"/>
    </source>
</evidence>
<dbReference type="AlphaFoldDB" id="A0AA88E109"/>
<dbReference type="PANTHER" id="PTHR33223:SF11">
    <property type="entry name" value="ELEMENT PROTEIN, PUTATIVE-RELATED"/>
    <property type="match status" value="1"/>
</dbReference>
<reference evidence="2" key="1">
    <citation type="submission" date="2023-07" db="EMBL/GenBank/DDBJ databases">
        <title>draft genome sequence of fig (Ficus carica).</title>
        <authorList>
            <person name="Takahashi T."/>
            <person name="Nishimura K."/>
        </authorList>
    </citation>
    <scope>NUCLEOTIDE SEQUENCE</scope>
</reference>
<gene>
    <name evidence="2" type="ORF">TIFTF001_032906</name>
</gene>
<protein>
    <recommendedName>
        <fullName evidence="4">Retrotransposon gag domain-containing protein</fullName>
    </recommendedName>
</protein>
<evidence type="ECO:0000256" key="1">
    <source>
        <dbReference type="SAM" id="MobiDB-lite"/>
    </source>
</evidence>
<comment type="caution">
    <text evidence="2">The sequence shown here is derived from an EMBL/GenBank/DDBJ whole genome shotgun (WGS) entry which is preliminary data.</text>
</comment>
<evidence type="ECO:0000313" key="3">
    <source>
        <dbReference type="Proteomes" id="UP001187192"/>
    </source>
</evidence>
<dbReference type="PANTHER" id="PTHR33223">
    <property type="entry name" value="CCHC-TYPE DOMAIN-CONTAINING PROTEIN"/>
    <property type="match status" value="1"/>
</dbReference>
<name>A0AA88E109_FICCA</name>
<dbReference type="Proteomes" id="UP001187192">
    <property type="component" value="Unassembled WGS sequence"/>
</dbReference>
<dbReference type="EMBL" id="BTGU01000160">
    <property type="protein sequence ID" value="GMN63811.1"/>
    <property type="molecule type" value="Genomic_DNA"/>
</dbReference>
<sequence length="338" mass="37924">MPPSRHRSCSHHHRRSGSHRHRRATAVAICSLPGNTVAIANRACDRQRSNSKVNHELRCSEIMVEVIGTTILLRRLVGSYLLRKRDLTRQQELRSNLHWQPKHVVFSGDDLHCSVAILVPIMGPRNVPTARKLSYCGYKTPRSKCKSTPIGDQSEDHRVDDRERGAMKSVLLHAITLLIDDTQGTTSTISNSIAVIAPNSIPSTLVTSTGVSIPILPTYTVPPGTVLPQPFFGLKCSTYSKPSLCGTAMPSKFRTPNFSKFDGTIDPHEHIFQYTSMPKELRDAIMCKLFLQSLKSKAIKWFCQLDPSSADYFKKLTKTFMEKYSVNIYTGTTHEELF</sequence>
<feature type="region of interest" description="Disordered" evidence="1">
    <location>
        <begin position="1"/>
        <end position="22"/>
    </location>
</feature>
<keyword evidence="3" id="KW-1185">Reference proteome</keyword>
<proteinExistence type="predicted"/>
<evidence type="ECO:0008006" key="4">
    <source>
        <dbReference type="Google" id="ProtNLM"/>
    </source>
</evidence>
<accession>A0AA88E109</accession>